<evidence type="ECO:0000256" key="1">
    <source>
        <dbReference type="SAM" id="Phobius"/>
    </source>
</evidence>
<feature type="transmembrane region" description="Helical" evidence="1">
    <location>
        <begin position="144"/>
        <end position="161"/>
    </location>
</feature>
<dbReference type="STRING" id="76595.SAMN05660313_02522"/>
<keyword evidence="3" id="KW-1185">Reference proteome</keyword>
<dbReference type="EMBL" id="FPIY01000003">
    <property type="protein sequence ID" value="SFW56859.1"/>
    <property type="molecule type" value="Genomic_DNA"/>
</dbReference>
<organism evidence="2 3">
    <name type="scientific">Cellulophaga fucicola</name>
    <dbReference type="NCBI Taxonomy" id="76595"/>
    <lineage>
        <taxon>Bacteria</taxon>
        <taxon>Pseudomonadati</taxon>
        <taxon>Bacteroidota</taxon>
        <taxon>Flavobacteriia</taxon>
        <taxon>Flavobacteriales</taxon>
        <taxon>Flavobacteriaceae</taxon>
        <taxon>Cellulophaga</taxon>
    </lineage>
</organism>
<dbReference type="AlphaFoldDB" id="A0A1K1QB28"/>
<dbReference type="RefSeq" id="WP_072304148.1">
    <property type="nucleotide sequence ID" value="NZ_FPIY01000003.1"/>
</dbReference>
<name>A0A1K1QB28_9FLAO</name>
<proteinExistence type="predicted"/>
<protein>
    <submittedName>
        <fullName evidence="2">Uncharacterized protein</fullName>
    </submittedName>
</protein>
<evidence type="ECO:0000313" key="3">
    <source>
        <dbReference type="Proteomes" id="UP000183257"/>
    </source>
</evidence>
<accession>A0A1K1QB28</accession>
<reference evidence="3" key="1">
    <citation type="submission" date="2016-11" db="EMBL/GenBank/DDBJ databases">
        <authorList>
            <person name="Varghese N."/>
            <person name="Submissions S."/>
        </authorList>
    </citation>
    <scope>NUCLEOTIDE SEQUENCE [LARGE SCALE GENOMIC DNA]</scope>
    <source>
        <strain evidence="3">DSM 24786</strain>
    </source>
</reference>
<dbReference type="OrthoDB" id="1345503at2"/>
<evidence type="ECO:0000313" key="2">
    <source>
        <dbReference type="EMBL" id="SFW56859.1"/>
    </source>
</evidence>
<sequence>MSLTKENIKFIDTYLKNSDIMFTDVRTEMVDHVATAVSEEMDSKNLTFYDAFKAYMVVHKKDLLQYNKQFRKTTDKIVLKSLFKKFIAPLNVCIMVASFFLLIQFFPLGEKKFLKFVPFGFLIITILVYYIVVLKKRKQRFSGIERAGLILTFLFQLYNAFQNPFFNEKSVITNDYYFTLVFVLLLGLSTAFITVILDLHKKYTNHYTIV</sequence>
<gene>
    <name evidence="2" type="ORF">SAMN05660313_02522</name>
</gene>
<keyword evidence="1" id="KW-0812">Transmembrane</keyword>
<feature type="transmembrane region" description="Helical" evidence="1">
    <location>
        <begin position="176"/>
        <end position="197"/>
    </location>
</feature>
<keyword evidence="1" id="KW-1133">Transmembrane helix</keyword>
<feature type="transmembrane region" description="Helical" evidence="1">
    <location>
        <begin position="113"/>
        <end position="132"/>
    </location>
</feature>
<dbReference type="Proteomes" id="UP000183257">
    <property type="component" value="Unassembled WGS sequence"/>
</dbReference>
<keyword evidence="1" id="KW-0472">Membrane</keyword>
<feature type="transmembrane region" description="Helical" evidence="1">
    <location>
        <begin position="86"/>
        <end position="107"/>
    </location>
</feature>